<organism evidence="2 3">
    <name type="scientific">Halorientalis brevis</name>
    <dbReference type="NCBI Taxonomy" id="1126241"/>
    <lineage>
        <taxon>Archaea</taxon>
        <taxon>Methanobacteriati</taxon>
        <taxon>Methanobacteriota</taxon>
        <taxon>Stenosarchaea group</taxon>
        <taxon>Halobacteria</taxon>
        <taxon>Halobacteriales</taxon>
        <taxon>Haloarculaceae</taxon>
        <taxon>Halorientalis</taxon>
    </lineage>
</organism>
<evidence type="ECO:0000313" key="2">
    <source>
        <dbReference type="EMBL" id="MFD1585511.1"/>
    </source>
</evidence>
<keyword evidence="3" id="KW-1185">Reference proteome</keyword>
<dbReference type="InterPro" id="IPR055975">
    <property type="entry name" value="DUF7553"/>
</dbReference>
<accession>A0ABD6C740</accession>
<sequence>MNKHFEDTQYYLKRAGETAKRGVVEELEPVEERFKQLTGGDAEPEPGRLDEVREDLKEVQLKAEGEAKQAIADAREKIDAYRKREA</sequence>
<dbReference type="EMBL" id="JBHUDJ010000001">
    <property type="protein sequence ID" value="MFD1585511.1"/>
    <property type="molecule type" value="Genomic_DNA"/>
</dbReference>
<evidence type="ECO:0000313" key="3">
    <source>
        <dbReference type="Proteomes" id="UP001597119"/>
    </source>
</evidence>
<proteinExistence type="predicted"/>
<dbReference type="RefSeq" id="WP_247377930.1">
    <property type="nucleotide sequence ID" value="NZ_JALLGV010000004.1"/>
</dbReference>
<dbReference type="Pfam" id="PF24430">
    <property type="entry name" value="DUF7553"/>
    <property type="match status" value="1"/>
</dbReference>
<dbReference type="Proteomes" id="UP001597119">
    <property type="component" value="Unassembled WGS sequence"/>
</dbReference>
<evidence type="ECO:0000256" key="1">
    <source>
        <dbReference type="SAM" id="Coils"/>
    </source>
</evidence>
<comment type="caution">
    <text evidence="2">The sequence shown here is derived from an EMBL/GenBank/DDBJ whole genome shotgun (WGS) entry which is preliminary data.</text>
</comment>
<name>A0ABD6C740_9EURY</name>
<feature type="coiled-coil region" evidence="1">
    <location>
        <begin position="49"/>
        <end position="84"/>
    </location>
</feature>
<protein>
    <submittedName>
        <fullName evidence="2">Uncharacterized protein</fullName>
    </submittedName>
</protein>
<reference evidence="2 3" key="1">
    <citation type="journal article" date="2019" name="Int. J. Syst. Evol. Microbiol.">
        <title>The Global Catalogue of Microorganisms (GCM) 10K type strain sequencing project: providing services to taxonomists for standard genome sequencing and annotation.</title>
        <authorList>
            <consortium name="The Broad Institute Genomics Platform"/>
            <consortium name="The Broad Institute Genome Sequencing Center for Infectious Disease"/>
            <person name="Wu L."/>
            <person name="Ma J."/>
        </authorList>
    </citation>
    <scope>NUCLEOTIDE SEQUENCE [LARGE SCALE GENOMIC DNA]</scope>
    <source>
        <strain evidence="2 3">CGMCC 1.12125</strain>
    </source>
</reference>
<keyword evidence="1" id="KW-0175">Coiled coil</keyword>
<dbReference type="AlphaFoldDB" id="A0ABD6C740"/>
<gene>
    <name evidence="2" type="ORF">ACFR9U_00840</name>
</gene>